<keyword evidence="1" id="KW-0175">Coiled coil</keyword>
<dbReference type="EMBL" id="VCAZ01000028">
    <property type="protein sequence ID" value="TSL22065.1"/>
    <property type="molecule type" value="Genomic_DNA"/>
</dbReference>
<feature type="region of interest" description="Disordered" evidence="2">
    <location>
        <begin position="505"/>
        <end position="548"/>
    </location>
</feature>
<protein>
    <submittedName>
        <fullName evidence="3">Coiled-coil domain-containing protein 17</fullName>
    </submittedName>
</protein>
<dbReference type="InterPro" id="IPR038800">
    <property type="entry name" value="CCDC17"/>
</dbReference>
<evidence type="ECO:0000313" key="4">
    <source>
        <dbReference type="Proteomes" id="UP000319801"/>
    </source>
</evidence>
<gene>
    <name evidence="3" type="ORF">Baya_6361</name>
</gene>
<dbReference type="PANTHER" id="PTHR33820">
    <property type="entry name" value="COILED-COIL DOMAIN-CONTAINING PROTEIN 17"/>
    <property type="match status" value="1"/>
</dbReference>
<name>A0A556TY28_BAGYA</name>
<dbReference type="PANTHER" id="PTHR33820:SF4">
    <property type="entry name" value="COILED-COIL DOMAIN-CONTAINING PROTEIN 17"/>
    <property type="match status" value="1"/>
</dbReference>
<evidence type="ECO:0000256" key="2">
    <source>
        <dbReference type="SAM" id="MobiDB-lite"/>
    </source>
</evidence>
<evidence type="ECO:0000313" key="3">
    <source>
        <dbReference type="EMBL" id="TSL22065.1"/>
    </source>
</evidence>
<dbReference type="Proteomes" id="UP000319801">
    <property type="component" value="Unassembled WGS sequence"/>
</dbReference>
<dbReference type="AlphaFoldDB" id="A0A556TY28"/>
<reference evidence="3 4" key="1">
    <citation type="journal article" date="2019" name="Genome Biol. Evol.">
        <title>Whole-Genome Sequencing of the Giant Devil Catfish, Bagarius yarrelli.</title>
        <authorList>
            <person name="Jiang W."/>
            <person name="Lv Y."/>
            <person name="Cheng L."/>
            <person name="Yang K."/>
            <person name="Chao B."/>
            <person name="Wang X."/>
            <person name="Li Y."/>
            <person name="Pan X."/>
            <person name="You X."/>
            <person name="Zhang Y."/>
            <person name="Yang J."/>
            <person name="Li J."/>
            <person name="Zhang X."/>
            <person name="Liu S."/>
            <person name="Sun C."/>
            <person name="Yang J."/>
            <person name="Shi Q."/>
        </authorList>
    </citation>
    <scope>NUCLEOTIDE SEQUENCE [LARGE SCALE GENOMIC DNA]</scope>
    <source>
        <strain evidence="3">JWS20170419001</strain>
        <tissue evidence="3">Muscle</tissue>
    </source>
</reference>
<feature type="compositionally biased region" description="Polar residues" evidence="2">
    <location>
        <begin position="505"/>
        <end position="535"/>
    </location>
</feature>
<organism evidence="3 4">
    <name type="scientific">Bagarius yarrelli</name>
    <name type="common">Goonch</name>
    <name type="synonym">Bagrus yarrelli</name>
    <dbReference type="NCBI Taxonomy" id="175774"/>
    <lineage>
        <taxon>Eukaryota</taxon>
        <taxon>Metazoa</taxon>
        <taxon>Chordata</taxon>
        <taxon>Craniata</taxon>
        <taxon>Vertebrata</taxon>
        <taxon>Euteleostomi</taxon>
        <taxon>Actinopterygii</taxon>
        <taxon>Neopterygii</taxon>
        <taxon>Teleostei</taxon>
        <taxon>Ostariophysi</taxon>
        <taxon>Siluriformes</taxon>
        <taxon>Sisoridae</taxon>
        <taxon>Sisorinae</taxon>
        <taxon>Bagarius</taxon>
    </lineage>
</organism>
<accession>A0A556TY28</accession>
<sequence length="548" mass="62475">MKRSADFSCPDCSMVFRSLGLLDKHKSRFCIGNAIGDLEVLKRGRVEIGEPKKVDLKAFRPRVTKTPTLIHGLYPGRKRSDGETHREVCEHHEQKLAEIQKHTSQLEQQRKEIERQMALVGHDGMSHLEEMLHRIKEQEERNEEVLYRLSTQISALQGSLHLAYIQSGGSDPEVLAQLNDLQAEANTVEQSRPAAEHQTRKTRRRKSSPAALDLSIKAVRYENQQLEEQIVKLQIDRERHRGRAGGLELSRIQRHHIHQLSILQTEISNLKKELEKSRERKTNPPAREYSSQHHLLMDRHVFDLRNSLGPAPYDPESGFVILYDMVVGVDAMVRTLHLIAWLFSEEQEIGPPIPMPPVHCQPAGALGYPARRRAENYALLAFQQPLHRMQPSPSLFLVVEVQVVGSFGLWDQEVQGWSKLQLFDNHNQVQSGFWKLPFRSPPVRPTLSSTQLNAVPQLGNMEICLRVLNARDGDVQSLATIDPNNSKEYKYPLVEYNPSMVISHSNTDTERQASQPKPSHHQVLSNPFLSLSPQTDHIDPPPKDGDQR</sequence>
<keyword evidence="4" id="KW-1185">Reference proteome</keyword>
<comment type="caution">
    <text evidence="3">The sequence shown here is derived from an EMBL/GenBank/DDBJ whole genome shotgun (WGS) entry which is preliminary data.</text>
</comment>
<feature type="region of interest" description="Disordered" evidence="2">
    <location>
        <begin position="186"/>
        <end position="209"/>
    </location>
</feature>
<dbReference type="OrthoDB" id="289416at2759"/>
<feature type="coiled-coil region" evidence="1">
    <location>
        <begin position="89"/>
        <end position="148"/>
    </location>
</feature>
<evidence type="ECO:0000256" key="1">
    <source>
        <dbReference type="SAM" id="Coils"/>
    </source>
</evidence>
<proteinExistence type="predicted"/>
<feature type="compositionally biased region" description="Basic and acidic residues" evidence="2">
    <location>
        <begin position="536"/>
        <end position="548"/>
    </location>
</feature>